<feature type="region of interest" description="Disordered" evidence="1">
    <location>
        <begin position="18"/>
        <end position="48"/>
    </location>
</feature>
<accession>A0A0L9TWL9</accession>
<dbReference type="Gramene" id="KOM34958">
    <property type="protein sequence ID" value="KOM34958"/>
    <property type="gene ID" value="LR48_Vigan02g110800"/>
</dbReference>
<evidence type="ECO:0000256" key="1">
    <source>
        <dbReference type="SAM" id="MobiDB-lite"/>
    </source>
</evidence>
<name>A0A0L9TWL9_PHAAN</name>
<dbReference type="EMBL" id="CM003372">
    <property type="protein sequence ID" value="KOM34958.1"/>
    <property type="molecule type" value="Genomic_DNA"/>
</dbReference>
<proteinExistence type="predicted"/>
<dbReference type="Proteomes" id="UP000053144">
    <property type="component" value="Chromosome 2"/>
</dbReference>
<evidence type="ECO:0000313" key="3">
    <source>
        <dbReference type="Proteomes" id="UP000053144"/>
    </source>
</evidence>
<dbReference type="AlphaFoldDB" id="A0A0L9TWL9"/>
<protein>
    <submittedName>
        <fullName evidence="2">Uncharacterized protein</fullName>
    </submittedName>
</protein>
<reference evidence="3" key="1">
    <citation type="journal article" date="2015" name="Proc. Natl. Acad. Sci. U.S.A.">
        <title>Genome sequencing of adzuki bean (Vigna angularis) provides insight into high starch and low fat accumulation and domestication.</title>
        <authorList>
            <person name="Yang K."/>
            <person name="Tian Z."/>
            <person name="Chen C."/>
            <person name="Luo L."/>
            <person name="Zhao B."/>
            <person name="Wang Z."/>
            <person name="Yu L."/>
            <person name="Li Y."/>
            <person name="Sun Y."/>
            <person name="Li W."/>
            <person name="Chen Y."/>
            <person name="Li Y."/>
            <person name="Zhang Y."/>
            <person name="Ai D."/>
            <person name="Zhao J."/>
            <person name="Shang C."/>
            <person name="Ma Y."/>
            <person name="Wu B."/>
            <person name="Wang M."/>
            <person name="Gao L."/>
            <person name="Sun D."/>
            <person name="Zhang P."/>
            <person name="Guo F."/>
            <person name="Wang W."/>
            <person name="Li Y."/>
            <person name="Wang J."/>
            <person name="Varshney R.K."/>
            <person name="Wang J."/>
            <person name="Ling H.Q."/>
            <person name="Wan P."/>
        </authorList>
    </citation>
    <scope>NUCLEOTIDE SEQUENCE</scope>
    <source>
        <strain evidence="3">cv. Jingnong 6</strain>
    </source>
</reference>
<sequence>MSSSVASEFSRRKGVGYADGAAASSSSTNFDSGNERNPPANHQVETPAFENSSRLLEDSGKEEVGINVDYAGAWDGRSEALPDVVGYDWAPHRVKLYASSVITKRTLKELVNRLSFVKAAGDADFFKLALCQLNERACHGQEGYASNFFYAYSYLFRDLRFLRFKSTSAILEDAIKKIRQE</sequence>
<organism evidence="2 3">
    <name type="scientific">Phaseolus angularis</name>
    <name type="common">Azuki bean</name>
    <name type="synonym">Vigna angularis</name>
    <dbReference type="NCBI Taxonomy" id="3914"/>
    <lineage>
        <taxon>Eukaryota</taxon>
        <taxon>Viridiplantae</taxon>
        <taxon>Streptophyta</taxon>
        <taxon>Embryophyta</taxon>
        <taxon>Tracheophyta</taxon>
        <taxon>Spermatophyta</taxon>
        <taxon>Magnoliopsida</taxon>
        <taxon>eudicotyledons</taxon>
        <taxon>Gunneridae</taxon>
        <taxon>Pentapetalae</taxon>
        <taxon>rosids</taxon>
        <taxon>fabids</taxon>
        <taxon>Fabales</taxon>
        <taxon>Fabaceae</taxon>
        <taxon>Papilionoideae</taxon>
        <taxon>50 kb inversion clade</taxon>
        <taxon>NPAAA clade</taxon>
        <taxon>indigoferoid/millettioid clade</taxon>
        <taxon>Phaseoleae</taxon>
        <taxon>Vigna</taxon>
    </lineage>
</organism>
<gene>
    <name evidence="2" type="ORF">LR48_Vigan02g110800</name>
</gene>
<evidence type="ECO:0000313" key="2">
    <source>
        <dbReference type="EMBL" id="KOM34958.1"/>
    </source>
</evidence>